<accession>A0ABZ1C7H6</accession>
<feature type="domain" description="PhoD-like phosphatase metallophosphatase" evidence="1">
    <location>
        <begin position="193"/>
        <end position="401"/>
    </location>
</feature>
<dbReference type="EMBL" id="CP139781">
    <property type="protein sequence ID" value="WRQ87544.1"/>
    <property type="molecule type" value="Genomic_DNA"/>
</dbReference>
<proteinExistence type="predicted"/>
<keyword evidence="2" id="KW-0378">Hydrolase</keyword>
<evidence type="ECO:0000259" key="1">
    <source>
        <dbReference type="Pfam" id="PF09423"/>
    </source>
</evidence>
<evidence type="ECO:0000313" key="2">
    <source>
        <dbReference type="EMBL" id="WRQ87544.1"/>
    </source>
</evidence>
<dbReference type="CDD" id="cd07389">
    <property type="entry name" value="MPP_PhoD"/>
    <property type="match status" value="1"/>
</dbReference>
<sequence>MHLPSRLRAVVAPALLFLSLASALVAGEIVSGPMLGYRAHREVFLWLETKDAEEVTLTYWLVNQPDEKHTITHTDVPVHPAGGQIHHFRPGLLKMGGTYRYAITIDGQEQALAATPTFSTQELWEWRTSPPDFSFLFGSCAYINEPEFDRPGEGYGKTTRTFELMGESDAEFMVWTGDNWYWREPDYDSVSGLWYRPMHDRAIPEMQKLLGTMHHYATWDDHDYGPNDSNWSYEYKDVALDIFKAYWGNHTYGEANNPGVYSKFYWGDAAFFLMDNHYHRDAAGLDQDKHPEKTQWGRPQLEWLKQSLLSAKELKHFKFLFIATGNQMLQTEPRGEPHELYRREREELLDFIVENQIEGVIFLTGDVHHSAMYHRKLSDGRMVYDITSSPLSSGSWPVETSSKAEDPYVIPGTLVGDQNFVRIDVRGEGKRRELLVTCIDKQGDTRFEQVIKLSDLQLPSGN</sequence>
<organism evidence="2 3">
    <name type="scientific">Actomonas aquatica</name>
    <dbReference type="NCBI Taxonomy" id="2866162"/>
    <lineage>
        <taxon>Bacteria</taxon>
        <taxon>Pseudomonadati</taxon>
        <taxon>Verrucomicrobiota</taxon>
        <taxon>Opitutia</taxon>
        <taxon>Opitutales</taxon>
        <taxon>Opitutaceae</taxon>
        <taxon>Actomonas</taxon>
    </lineage>
</organism>
<dbReference type="GO" id="GO:0004035">
    <property type="term" value="F:alkaline phosphatase activity"/>
    <property type="evidence" value="ECO:0007669"/>
    <property type="project" value="UniProtKB-EC"/>
</dbReference>
<gene>
    <name evidence="2" type="ORF">K1X11_022235</name>
</gene>
<dbReference type="RefSeq" id="WP_221030294.1">
    <property type="nucleotide sequence ID" value="NZ_CP139781.1"/>
</dbReference>
<evidence type="ECO:0000313" key="3">
    <source>
        <dbReference type="Proteomes" id="UP000738431"/>
    </source>
</evidence>
<dbReference type="SUPFAM" id="SSF56300">
    <property type="entry name" value="Metallo-dependent phosphatases"/>
    <property type="match status" value="1"/>
</dbReference>
<dbReference type="Pfam" id="PF09423">
    <property type="entry name" value="PhoD"/>
    <property type="match status" value="1"/>
</dbReference>
<dbReference type="InterPro" id="IPR038607">
    <property type="entry name" value="PhoD-like_sf"/>
</dbReference>
<dbReference type="Proteomes" id="UP000738431">
    <property type="component" value="Chromosome"/>
</dbReference>
<dbReference type="PANTHER" id="PTHR33987">
    <property type="entry name" value="CALCINEURIN-LIKE METALLO-PHOSPHOESTERASE SUPERFAMILY PROTEIN"/>
    <property type="match status" value="1"/>
</dbReference>
<dbReference type="InterPro" id="IPR029052">
    <property type="entry name" value="Metallo-depent_PP-like"/>
</dbReference>
<reference evidence="2 3" key="1">
    <citation type="submission" date="2023-12" db="EMBL/GenBank/DDBJ databases">
        <title>Description of an unclassified Opitutus bacterium of Verrucomicrobiota.</title>
        <authorList>
            <person name="Zhang D.-F."/>
        </authorList>
    </citation>
    <scope>NUCLEOTIDE SEQUENCE [LARGE SCALE GENOMIC DNA]</scope>
    <source>
        <strain evidence="2 3">WL0086</strain>
    </source>
</reference>
<dbReference type="PANTHER" id="PTHR33987:SF1">
    <property type="entry name" value="CALCINEURIN-LIKE METALLO-PHOSPHOESTERASE SUPERFAMILY PROTEIN"/>
    <property type="match status" value="1"/>
</dbReference>
<dbReference type="EC" id="3.1.3.1" evidence="2"/>
<dbReference type="Gene3D" id="3.60.21.70">
    <property type="entry name" value="PhoD-like phosphatase"/>
    <property type="match status" value="1"/>
</dbReference>
<dbReference type="InterPro" id="IPR018946">
    <property type="entry name" value="PhoD-like_MPP"/>
</dbReference>
<protein>
    <submittedName>
        <fullName evidence="2">Alkaline phosphatase D family protein</fullName>
        <ecNumber evidence="2">3.1.3.1</ecNumber>
    </submittedName>
</protein>
<keyword evidence="3" id="KW-1185">Reference proteome</keyword>
<name>A0ABZ1C7H6_9BACT</name>